<organism evidence="2 3">
    <name type="scientific">Pyrocoelia pectoralis</name>
    <dbReference type="NCBI Taxonomy" id="417401"/>
    <lineage>
        <taxon>Eukaryota</taxon>
        <taxon>Metazoa</taxon>
        <taxon>Ecdysozoa</taxon>
        <taxon>Arthropoda</taxon>
        <taxon>Hexapoda</taxon>
        <taxon>Insecta</taxon>
        <taxon>Pterygota</taxon>
        <taxon>Neoptera</taxon>
        <taxon>Endopterygota</taxon>
        <taxon>Coleoptera</taxon>
        <taxon>Polyphaga</taxon>
        <taxon>Elateriformia</taxon>
        <taxon>Elateroidea</taxon>
        <taxon>Lampyridae</taxon>
        <taxon>Lampyrinae</taxon>
        <taxon>Pyrocoelia</taxon>
    </lineage>
</organism>
<feature type="compositionally biased region" description="Basic residues" evidence="1">
    <location>
        <begin position="59"/>
        <end position="68"/>
    </location>
</feature>
<dbReference type="PANTHER" id="PTHR10773:SF19">
    <property type="match status" value="1"/>
</dbReference>
<dbReference type="EMBL" id="JAVRBK010000003">
    <property type="protein sequence ID" value="KAK5646528.1"/>
    <property type="molecule type" value="Genomic_DNA"/>
</dbReference>
<gene>
    <name evidence="2" type="ORF">RI129_004992</name>
</gene>
<protein>
    <submittedName>
        <fullName evidence="2">Uncharacterized protein</fullName>
    </submittedName>
</protein>
<evidence type="ECO:0000313" key="2">
    <source>
        <dbReference type="EMBL" id="KAK5646528.1"/>
    </source>
</evidence>
<accession>A0AAN7VIS8</accession>
<proteinExistence type="predicted"/>
<dbReference type="Proteomes" id="UP001329430">
    <property type="component" value="Chromosome 3"/>
</dbReference>
<comment type="caution">
    <text evidence="2">The sequence shown here is derived from an EMBL/GenBank/DDBJ whole genome shotgun (WGS) entry which is preliminary data.</text>
</comment>
<dbReference type="PANTHER" id="PTHR10773">
    <property type="entry name" value="DNA-DIRECTED RNA POLYMERASES I, II, AND III SUBUNIT RPABC2"/>
    <property type="match status" value="1"/>
</dbReference>
<keyword evidence="3" id="KW-1185">Reference proteome</keyword>
<evidence type="ECO:0000256" key="1">
    <source>
        <dbReference type="SAM" id="MobiDB-lite"/>
    </source>
</evidence>
<sequence length="251" mass="28947">MTQTIKLSTQMMTGISVEVTVMNSYLPSTFDSTDTSENEDASSSVSSSVLDKENMAPPKKQKGKKRIRKPESWKKNERKCLRNSGKEYVSARGKTVKERVMGPVCKCRLTCPIKIPEEIRKILFKDYWGLGLFQRQRDYLTSCIDILLVEPNPFFINTLRIKERTVRTIIESKFRGIGATPIDKRGKNKPISEKGEEMEEVIRVHINSIPRLENHYVRANTNQEFISINFFINKLIQSFVIPFHNVIIEKS</sequence>
<evidence type="ECO:0000313" key="3">
    <source>
        <dbReference type="Proteomes" id="UP001329430"/>
    </source>
</evidence>
<dbReference type="AlphaFoldDB" id="A0AAN7VIS8"/>
<feature type="region of interest" description="Disordered" evidence="1">
    <location>
        <begin position="30"/>
        <end position="75"/>
    </location>
</feature>
<name>A0AAN7VIS8_9COLE</name>
<reference evidence="2 3" key="1">
    <citation type="journal article" date="2024" name="Insects">
        <title>An Improved Chromosome-Level Genome Assembly of the Firefly Pyrocoelia pectoralis.</title>
        <authorList>
            <person name="Fu X."/>
            <person name="Meyer-Rochow V.B."/>
            <person name="Ballantyne L."/>
            <person name="Zhu X."/>
        </authorList>
    </citation>
    <scope>NUCLEOTIDE SEQUENCE [LARGE SCALE GENOMIC DNA]</scope>
    <source>
        <strain evidence="2">XCY_ONT2</strain>
    </source>
</reference>